<reference evidence="1 2" key="1">
    <citation type="journal article" date="2019" name="Sci. Rep.">
        <title>Orb-weaving spider Araneus ventricosus genome elucidates the spidroin gene catalogue.</title>
        <authorList>
            <person name="Kono N."/>
            <person name="Nakamura H."/>
            <person name="Ohtoshi R."/>
            <person name="Moran D.A.P."/>
            <person name="Shinohara A."/>
            <person name="Yoshida Y."/>
            <person name="Fujiwara M."/>
            <person name="Mori M."/>
            <person name="Tomita M."/>
            <person name="Arakawa K."/>
        </authorList>
    </citation>
    <scope>NUCLEOTIDE SEQUENCE [LARGE SCALE GENOMIC DNA]</scope>
</reference>
<dbReference type="EMBL" id="BGPR01000237">
    <property type="protein sequence ID" value="GBM07025.1"/>
    <property type="molecule type" value="Genomic_DNA"/>
</dbReference>
<keyword evidence="2" id="KW-1185">Reference proteome</keyword>
<comment type="caution">
    <text evidence="1">The sequence shown here is derived from an EMBL/GenBank/DDBJ whole genome shotgun (WGS) entry which is preliminary data.</text>
</comment>
<gene>
    <name evidence="1" type="ORF">AVEN_63470_1</name>
</gene>
<name>A0A4Y2CUS8_ARAVE</name>
<dbReference type="Proteomes" id="UP000499080">
    <property type="component" value="Unassembled WGS sequence"/>
</dbReference>
<dbReference type="AlphaFoldDB" id="A0A4Y2CUS8"/>
<evidence type="ECO:0000313" key="2">
    <source>
        <dbReference type="Proteomes" id="UP000499080"/>
    </source>
</evidence>
<organism evidence="1 2">
    <name type="scientific">Araneus ventricosus</name>
    <name type="common">Orbweaver spider</name>
    <name type="synonym">Epeira ventricosa</name>
    <dbReference type="NCBI Taxonomy" id="182803"/>
    <lineage>
        <taxon>Eukaryota</taxon>
        <taxon>Metazoa</taxon>
        <taxon>Ecdysozoa</taxon>
        <taxon>Arthropoda</taxon>
        <taxon>Chelicerata</taxon>
        <taxon>Arachnida</taxon>
        <taxon>Araneae</taxon>
        <taxon>Araneomorphae</taxon>
        <taxon>Entelegynae</taxon>
        <taxon>Araneoidea</taxon>
        <taxon>Araneidae</taxon>
        <taxon>Araneus</taxon>
    </lineage>
</organism>
<proteinExistence type="predicted"/>
<protein>
    <submittedName>
        <fullName evidence="1">Uncharacterized protein</fullName>
    </submittedName>
</protein>
<evidence type="ECO:0000313" key="1">
    <source>
        <dbReference type="EMBL" id="GBM07025.1"/>
    </source>
</evidence>
<accession>A0A4Y2CUS8</accession>
<sequence>MPKTLPLVWHVILQRACRFRYRPRLLTTVANYEVLPLVASERAVAVFSTGVEGDCFVPRESRGTQNLFAIPRSAEPTANLGHWVGEGVLKAICACGLILTKSATENGTLICVNEVRNI</sequence>